<comment type="caution">
    <text evidence="8">The sequence shown here is derived from an EMBL/GenBank/DDBJ whole genome shotgun (WGS) entry which is preliminary data.</text>
</comment>
<organism evidence="8 9">
    <name type="scientific">Emergomyces pasteurianus Ep9510</name>
    <dbReference type="NCBI Taxonomy" id="1447872"/>
    <lineage>
        <taxon>Eukaryota</taxon>
        <taxon>Fungi</taxon>
        <taxon>Dikarya</taxon>
        <taxon>Ascomycota</taxon>
        <taxon>Pezizomycotina</taxon>
        <taxon>Eurotiomycetes</taxon>
        <taxon>Eurotiomycetidae</taxon>
        <taxon>Onygenales</taxon>
        <taxon>Ajellomycetaceae</taxon>
        <taxon>Emergomyces</taxon>
    </lineage>
</organism>
<dbReference type="InterPro" id="IPR036038">
    <property type="entry name" value="Aminotransferase-like"/>
</dbReference>
<evidence type="ECO:0000313" key="8">
    <source>
        <dbReference type="EMBL" id="OJD10601.1"/>
    </source>
</evidence>
<dbReference type="GO" id="GO:0009081">
    <property type="term" value="P:branched-chain amino acid metabolic process"/>
    <property type="evidence" value="ECO:0007669"/>
    <property type="project" value="InterPro"/>
</dbReference>
<evidence type="ECO:0000256" key="7">
    <source>
        <dbReference type="PIRSR" id="PIRSR006468-1"/>
    </source>
</evidence>
<dbReference type="GO" id="GO:0004084">
    <property type="term" value="F:branched-chain-amino-acid transaminase activity"/>
    <property type="evidence" value="ECO:0007669"/>
    <property type="project" value="InterPro"/>
</dbReference>
<keyword evidence="5 8" id="KW-0808">Transferase</keyword>
<dbReference type="InterPro" id="IPR033939">
    <property type="entry name" value="BCAT_family"/>
</dbReference>
<evidence type="ECO:0000256" key="3">
    <source>
        <dbReference type="ARBA" id="ARBA00009320"/>
    </source>
</evidence>
<gene>
    <name evidence="8" type="ORF">AJ78_08436</name>
</gene>
<evidence type="ECO:0000256" key="4">
    <source>
        <dbReference type="ARBA" id="ARBA00022576"/>
    </source>
</evidence>
<comment type="cofactor">
    <cofactor evidence="1">
        <name>pyridoxal 5'-phosphate</name>
        <dbReference type="ChEBI" id="CHEBI:597326"/>
    </cofactor>
</comment>
<comment type="pathway">
    <text evidence="2">Secondary metabolite biosynthesis.</text>
</comment>
<dbReference type="FunFam" id="3.20.10.10:FF:000010">
    <property type="entry name" value="Branched-chain amino acid aminotransferase"/>
    <property type="match status" value="1"/>
</dbReference>
<dbReference type="EMBL" id="LGRN01000744">
    <property type="protein sequence ID" value="OJD10601.1"/>
    <property type="molecule type" value="Genomic_DNA"/>
</dbReference>
<sequence>MTSSFPPPPVDSIDWNNVGFKVREVNGHVESRFSHSSSPQWSPPRFVASPFLPIHGMAPGLNYGQQAYEGMKAFRHAPSSSSPSAHGRITIFRPQKNAVRMQHSAEFISIPPVPKEHFIECVRLAVAANAEFVPPHSTGAAMYIRPLIFGSSAQLGLNPPDEYTFAVFVMPTGVYHGVHAVDALILEDFDRSAPDGTGSAKVGGNYAPVLRHSERARAEGYGITLHLDSKTRTEIDEFSTSAFIGVRKNKETGAITLVVPDSKNVIDSVTSSSVCEIGTKMFGYKLERRRVAYEELAEFDEVMAAGTAAALVPIKSITMKSKNDKFTFTCGKEEEGGEVCSKLLKTLKGIQTGDILDEFGWLVDIEPVPQGWMEEAAGRK</sequence>
<dbReference type="VEuPathDB" id="FungiDB:AJ78_08436"/>
<evidence type="ECO:0000256" key="6">
    <source>
        <dbReference type="ARBA" id="ARBA00022898"/>
    </source>
</evidence>
<dbReference type="PANTHER" id="PTHR42825:SF2">
    <property type="entry name" value="BRANCHED-CHAIN-AMINO-ACID AMINOTRANSFERASE 3, CHLOROPLASTIC-RELATED"/>
    <property type="match status" value="1"/>
</dbReference>
<dbReference type="PANTHER" id="PTHR42825">
    <property type="entry name" value="AMINO ACID AMINOTRANSFERASE"/>
    <property type="match status" value="1"/>
</dbReference>
<reference evidence="8 9" key="1">
    <citation type="submission" date="2015-07" db="EMBL/GenBank/DDBJ databases">
        <title>Emmonsia species relationships and genome sequence.</title>
        <authorList>
            <consortium name="The Broad Institute Genomics Platform"/>
            <person name="Cuomo C.A."/>
            <person name="Munoz J.F."/>
            <person name="Imamovic A."/>
            <person name="Priest M.E."/>
            <person name="Young S."/>
            <person name="Clay O.K."/>
            <person name="McEwen J.G."/>
        </authorList>
    </citation>
    <scope>NUCLEOTIDE SEQUENCE [LARGE SCALE GENOMIC DNA]</scope>
    <source>
        <strain evidence="8 9">UAMH 9510</strain>
    </source>
</reference>
<evidence type="ECO:0000313" key="9">
    <source>
        <dbReference type="Proteomes" id="UP000182235"/>
    </source>
</evidence>
<dbReference type="Pfam" id="PF01063">
    <property type="entry name" value="Aminotran_4"/>
    <property type="match status" value="1"/>
</dbReference>
<dbReference type="InterPro" id="IPR005786">
    <property type="entry name" value="B_amino_transII"/>
</dbReference>
<comment type="similarity">
    <text evidence="3">Belongs to the class-IV pyridoxal-phosphate-dependent aminotransferase family.</text>
</comment>
<evidence type="ECO:0000256" key="2">
    <source>
        <dbReference type="ARBA" id="ARBA00005179"/>
    </source>
</evidence>
<dbReference type="CDD" id="cd01557">
    <property type="entry name" value="BCAT_beta_family"/>
    <property type="match status" value="1"/>
</dbReference>
<keyword evidence="4 8" id="KW-0032">Aminotransferase</keyword>
<dbReference type="Gene3D" id="3.30.470.10">
    <property type="match status" value="1"/>
</dbReference>
<dbReference type="PIRSF" id="PIRSF006468">
    <property type="entry name" value="BCAT1"/>
    <property type="match status" value="1"/>
</dbReference>
<dbReference type="InterPro" id="IPR043132">
    <property type="entry name" value="BCAT-like_C"/>
</dbReference>
<dbReference type="InterPro" id="IPR001544">
    <property type="entry name" value="Aminotrans_IV"/>
</dbReference>
<keyword evidence="6" id="KW-0663">Pyridoxal phosphate</keyword>
<evidence type="ECO:0000256" key="1">
    <source>
        <dbReference type="ARBA" id="ARBA00001933"/>
    </source>
</evidence>
<name>A0A1J9P1D9_9EURO</name>
<dbReference type="Gene3D" id="3.20.10.10">
    <property type="entry name" value="D-amino Acid Aminotransferase, subunit A, domain 2"/>
    <property type="match status" value="1"/>
</dbReference>
<accession>A0A1J9P1D9</accession>
<dbReference type="InterPro" id="IPR043131">
    <property type="entry name" value="BCAT-like_N"/>
</dbReference>
<keyword evidence="9" id="KW-1185">Reference proteome</keyword>
<feature type="modified residue" description="N6-(pyridoxal phosphate)lysine" evidence="7">
    <location>
        <position position="201"/>
    </location>
</feature>
<proteinExistence type="inferred from homology"/>
<protein>
    <submittedName>
        <fullName evidence="8">Branched-chain amino acid aminotransferase</fullName>
    </submittedName>
</protein>
<evidence type="ECO:0000256" key="5">
    <source>
        <dbReference type="ARBA" id="ARBA00022679"/>
    </source>
</evidence>
<dbReference type="SUPFAM" id="SSF56752">
    <property type="entry name" value="D-aminoacid aminotransferase-like PLP-dependent enzymes"/>
    <property type="match status" value="1"/>
</dbReference>
<dbReference type="FunFam" id="3.30.470.10:FF:000004">
    <property type="entry name" value="Branched-chain-amino-acid aminotransferase"/>
    <property type="match status" value="1"/>
</dbReference>
<dbReference type="STRING" id="1447872.A0A1J9P1D9"/>
<dbReference type="Proteomes" id="UP000182235">
    <property type="component" value="Unassembled WGS sequence"/>
</dbReference>
<dbReference type="AlphaFoldDB" id="A0A1J9P1D9"/>
<dbReference type="OrthoDB" id="409992at2759"/>